<reference evidence="1 2" key="1">
    <citation type="submission" date="2020-07" db="EMBL/GenBank/DDBJ databases">
        <title>Spirosoma foliorum sp. nov., isolated from the leaves on the Nejang mountain Korea, Republic of.</title>
        <authorList>
            <person name="Ho H."/>
            <person name="Lee Y.-J."/>
            <person name="Nurcahyanto D.-A."/>
            <person name="Kim S.-G."/>
        </authorList>
    </citation>
    <scope>NUCLEOTIDE SEQUENCE [LARGE SCALE GENOMIC DNA]</scope>
    <source>
        <strain evidence="1 2">PL0136</strain>
    </source>
</reference>
<accession>A0A7G5GU29</accession>
<dbReference type="RefSeq" id="WP_182459680.1">
    <property type="nucleotide sequence ID" value="NZ_CP059732.1"/>
</dbReference>
<evidence type="ECO:0000313" key="1">
    <source>
        <dbReference type="EMBL" id="QMW02371.1"/>
    </source>
</evidence>
<dbReference type="KEGG" id="sfol:H3H32_31390"/>
<name>A0A7G5GU29_9BACT</name>
<dbReference type="EMBL" id="CP059732">
    <property type="protein sequence ID" value="QMW02371.1"/>
    <property type="molecule type" value="Genomic_DNA"/>
</dbReference>
<protein>
    <submittedName>
        <fullName evidence="1">Uncharacterized protein</fullName>
    </submittedName>
</protein>
<keyword evidence="2" id="KW-1185">Reference proteome</keyword>
<sequence>MNWLRLITLLLGLLYSQQTDAQYRILYRSQDLSIRPDLPDTADQITAIESRGALSKYLIVRYAHAKRQLLLKTSIWGFIDSRQAVWRSYKKELFLLLKYNSSWVEYAIERPIGTRLSAMYPAIMYSRTLDSKIKSNWGDAMKDVPPGFVVH</sequence>
<dbReference type="AlphaFoldDB" id="A0A7G5GU29"/>
<organism evidence="1 2">
    <name type="scientific">Spirosoma foliorum</name>
    <dbReference type="NCBI Taxonomy" id="2710596"/>
    <lineage>
        <taxon>Bacteria</taxon>
        <taxon>Pseudomonadati</taxon>
        <taxon>Bacteroidota</taxon>
        <taxon>Cytophagia</taxon>
        <taxon>Cytophagales</taxon>
        <taxon>Cytophagaceae</taxon>
        <taxon>Spirosoma</taxon>
    </lineage>
</organism>
<gene>
    <name evidence="1" type="ORF">H3H32_31390</name>
</gene>
<dbReference type="Proteomes" id="UP000515369">
    <property type="component" value="Chromosome"/>
</dbReference>
<evidence type="ECO:0000313" key="2">
    <source>
        <dbReference type="Proteomes" id="UP000515369"/>
    </source>
</evidence>
<proteinExistence type="predicted"/>